<dbReference type="InterPro" id="IPR016123">
    <property type="entry name" value="Mog1/PsbP_a/b/a-sand"/>
</dbReference>
<dbReference type="SUPFAM" id="SSF55724">
    <property type="entry name" value="Mog1p/PsbP-like"/>
    <property type="match status" value="1"/>
</dbReference>
<feature type="compositionally biased region" description="Polar residues" evidence="1">
    <location>
        <begin position="25"/>
        <end position="35"/>
    </location>
</feature>
<reference evidence="5" key="2">
    <citation type="submission" date="2012-11" db="EMBL/GenBank/DDBJ databases">
        <authorList>
            <person name="Kuo A."/>
            <person name="Curtis B.A."/>
            <person name="Tanifuji G."/>
            <person name="Burki F."/>
            <person name="Gruber A."/>
            <person name="Irimia M."/>
            <person name="Maruyama S."/>
            <person name="Arias M.C."/>
            <person name="Ball S.G."/>
            <person name="Gile G.H."/>
            <person name="Hirakawa Y."/>
            <person name="Hopkins J.F."/>
            <person name="Rensing S.A."/>
            <person name="Schmutz J."/>
            <person name="Symeonidi A."/>
            <person name="Elias M."/>
            <person name="Eveleigh R.J."/>
            <person name="Herman E.K."/>
            <person name="Klute M.J."/>
            <person name="Nakayama T."/>
            <person name="Obornik M."/>
            <person name="Reyes-Prieto A."/>
            <person name="Armbrust E.V."/>
            <person name="Aves S.J."/>
            <person name="Beiko R.G."/>
            <person name="Coutinho P."/>
            <person name="Dacks J.B."/>
            <person name="Durnford D.G."/>
            <person name="Fast N.M."/>
            <person name="Green B.R."/>
            <person name="Grisdale C."/>
            <person name="Hempe F."/>
            <person name="Henrissat B."/>
            <person name="Hoppner M.P."/>
            <person name="Ishida K.-I."/>
            <person name="Kim E."/>
            <person name="Koreny L."/>
            <person name="Kroth P.G."/>
            <person name="Liu Y."/>
            <person name="Malik S.-B."/>
            <person name="Maier U.G."/>
            <person name="McRose D."/>
            <person name="Mock T."/>
            <person name="Neilson J.A."/>
            <person name="Onodera N.T."/>
            <person name="Poole A.M."/>
            <person name="Pritham E.J."/>
            <person name="Richards T.A."/>
            <person name="Rocap G."/>
            <person name="Roy S.W."/>
            <person name="Sarai C."/>
            <person name="Schaack S."/>
            <person name="Shirato S."/>
            <person name="Slamovits C.H."/>
            <person name="Spencer D.F."/>
            <person name="Suzuki S."/>
            <person name="Worden A.Z."/>
            <person name="Zauner S."/>
            <person name="Barry K."/>
            <person name="Bell C."/>
            <person name="Bharti A.K."/>
            <person name="Crow J.A."/>
            <person name="Grimwood J."/>
            <person name="Kramer R."/>
            <person name="Lindquist E."/>
            <person name="Lucas S."/>
            <person name="Salamov A."/>
            <person name="McFadden G.I."/>
            <person name="Lane C.E."/>
            <person name="Keeling P.J."/>
            <person name="Gray M.W."/>
            <person name="Grigoriev I.V."/>
            <person name="Archibald J.M."/>
        </authorList>
    </citation>
    <scope>NUCLEOTIDE SEQUENCE</scope>
    <source>
        <strain evidence="5">CCMP2712</strain>
    </source>
</reference>
<sequence length="215" mass="23665">MEAFAEEEQWIQVDDPNGKSYWYNPKTQKTSATDPNKSEASASTSAKEGSSAASGAFADVKVTKMGGLLSPFKDVNKGFQIFRPSGWNQFDSAPGEYDVKWEDLVEKSELVMVGSSPVKSATDVNVLGPVDKVGASLASKKKAELVEAKETERSGIRFYTFVFKAGDDKTGAREVYQLCVNKGKLWSVTATTAEKRWNKRKDLYSTIFSSFVPKL</sequence>
<dbReference type="RefSeq" id="XP_005820643.1">
    <property type="nucleotide sequence ID" value="XM_005820586.1"/>
</dbReference>
<dbReference type="GO" id="GO:0005509">
    <property type="term" value="F:calcium ion binding"/>
    <property type="evidence" value="ECO:0007669"/>
    <property type="project" value="InterPro"/>
</dbReference>
<organism evidence="3">
    <name type="scientific">Guillardia theta (strain CCMP2712)</name>
    <name type="common">Cryptophyte</name>
    <dbReference type="NCBI Taxonomy" id="905079"/>
    <lineage>
        <taxon>Eukaryota</taxon>
        <taxon>Cryptophyceae</taxon>
        <taxon>Pyrenomonadales</taxon>
        <taxon>Geminigeraceae</taxon>
        <taxon>Guillardia</taxon>
    </lineage>
</organism>
<accession>L1IBP9</accession>
<dbReference type="KEGG" id="gtt:GUITHDRAFT_155962"/>
<dbReference type="GeneID" id="17290407"/>
<dbReference type="GO" id="GO:0009523">
    <property type="term" value="C:photosystem II"/>
    <property type="evidence" value="ECO:0007669"/>
    <property type="project" value="InterPro"/>
</dbReference>
<dbReference type="PaxDb" id="55529-EKX33663"/>
<dbReference type="AlphaFoldDB" id="L1IBP9"/>
<feature type="domain" description="WW" evidence="2">
    <location>
        <begin position="10"/>
        <end position="37"/>
    </location>
</feature>
<evidence type="ECO:0000313" key="5">
    <source>
        <dbReference type="Proteomes" id="UP000011087"/>
    </source>
</evidence>
<dbReference type="Proteomes" id="UP000011087">
    <property type="component" value="Unassembled WGS sequence"/>
</dbReference>
<gene>
    <name evidence="3" type="ORF">GUITHDRAFT_155962</name>
</gene>
<reference evidence="3 5" key="1">
    <citation type="journal article" date="2012" name="Nature">
        <title>Algal genomes reveal evolutionary mosaicism and the fate of nucleomorphs.</title>
        <authorList>
            <consortium name="DOE Joint Genome Institute"/>
            <person name="Curtis B.A."/>
            <person name="Tanifuji G."/>
            <person name="Burki F."/>
            <person name="Gruber A."/>
            <person name="Irimia M."/>
            <person name="Maruyama S."/>
            <person name="Arias M.C."/>
            <person name="Ball S.G."/>
            <person name="Gile G.H."/>
            <person name="Hirakawa Y."/>
            <person name="Hopkins J.F."/>
            <person name="Kuo A."/>
            <person name="Rensing S.A."/>
            <person name="Schmutz J."/>
            <person name="Symeonidi A."/>
            <person name="Elias M."/>
            <person name="Eveleigh R.J."/>
            <person name="Herman E.K."/>
            <person name="Klute M.J."/>
            <person name="Nakayama T."/>
            <person name="Obornik M."/>
            <person name="Reyes-Prieto A."/>
            <person name="Armbrust E.V."/>
            <person name="Aves S.J."/>
            <person name="Beiko R.G."/>
            <person name="Coutinho P."/>
            <person name="Dacks J.B."/>
            <person name="Durnford D.G."/>
            <person name="Fast N.M."/>
            <person name="Green B.R."/>
            <person name="Grisdale C.J."/>
            <person name="Hempel F."/>
            <person name="Henrissat B."/>
            <person name="Hoppner M.P."/>
            <person name="Ishida K."/>
            <person name="Kim E."/>
            <person name="Koreny L."/>
            <person name="Kroth P.G."/>
            <person name="Liu Y."/>
            <person name="Malik S.B."/>
            <person name="Maier U.G."/>
            <person name="McRose D."/>
            <person name="Mock T."/>
            <person name="Neilson J.A."/>
            <person name="Onodera N.T."/>
            <person name="Poole A.M."/>
            <person name="Pritham E.J."/>
            <person name="Richards T.A."/>
            <person name="Rocap G."/>
            <person name="Roy S.W."/>
            <person name="Sarai C."/>
            <person name="Schaack S."/>
            <person name="Shirato S."/>
            <person name="Slamovits C.H."/>
            <person name="Spencer D.F."/>
            <person name="Suzuki S."/>
            <person name="Worden A.Z."/>
            <person name="Zauner S."/>
            <person name="Barry K."/>
            <person name="Bell C."/>
            <person name="Bharti A.K."/>
            <person name="Crow J.A."/>
            <person name="Grimwood J."/>
            <person name="Kramer R."/>
            <person name="Lindquist E."/>
            <person name="Lucas S."/>
            <person name="Salamov A."/>
            <person name="McFadden G.I."/>
            <person name="Lane C.E."/>
            <person name="Keeling P.J."/>
            <person name="Gray M.W."/>
            <person name="Grigoriev I.V."/>
            <person name="Archibald J.M."/>
        </authorList>
    </citation>
    <scope>NUCLEOTIDE SEQUENCE</scope>
    <source>
        <strain evidence="3 5">CCMP2712</strain>
    </source>
</reference>
<dbReference type="OrthoDB" id="2014109at2759"/>
<dbReference type="STRING" id="905079.L1IBP9"/>
<dbReference type="HOGENOM" id="CLU_1285425_0_0_1"/>
<dbReference type="GO" id="GO:0019898">
    <property type="term" value="C:extrinsic component of membrane"/>
    <property type="evidence" value="ECO:0007669"/>
    <property type="project" value="InterPro"/>
</dbReference>
<protein>
    <recommendedName>
        <fullName evidence="2">WW domain-containing protein</fullName>
    </recommendedName>
</protein>
<feature type="compositionally biased region" description="Low complexity" evidence="1">
    <location>
        <begin position="38"/>
        <end position="51"/>
    </location>
</feature>
<evidence type="ECO:0000256" key="1">
    <source>
        <dbReference type="SAM" id="MobiDB-lite"/>
    </source>
</evidence>
<evidence type="ECO:0000313" key="3">
    <source>
        <dbReference type="EMBL" id="EKX33663.1"/>
    </source>
</evidence>
<dbReference type="GO" id="GO:0015979">
    <property type="term" value="P:photosynthesis"/>
    <property type="evidence" value="ECO:0007669"/>
    <property type="project" value="InterPro"/>
</dbReference>
<dbReference type="InterPro" id="IPR002683">
    <property type="entry name" value="PsbP_C"/>
</dbReference>
<dbReference type="InterPro" id="IPR001202">
    <property type="entry name" value="WW_dom"/>
</dbReference>
<dbReference type="PANTHER" id="PTHR31407:SF16">
    <property type="entry name" value="PSBP DOMAIN-CONTAINING PROTEIN 7, CHLOROPLASTIC"/>
    <property type="match status" value="1"/>
</dbReference>
<dbReference type="eggNOG" id="ENOG502QU2U">
    <property type="taxonomic scope" value="Eukaryota"/>
</dbReference>
<dbReference type="Gene3D" id="3.40.1000.10">
    <property type="entry name" value="Mog1/PsbP, alpha/beta/alpha sandwich"/>
    <property type="match status" value="1"/>
</dbReference>
<proteinExistence type="predicted"/>
<dbReference type="NCBIfam" id="NF040946">
    <property type="entry name" value="PSII_PsbP"/>
    <property type="match status" value="1"/>
</dbReference>
<dbReference type="EMBL" id="JH993133">
    <property type="protein sequence ID" value="EKX33663.1"/>
    <property type="molecule type" value="Genomic_DNA"/>
</dbReference>
<feature type="region of interest" description="Disordered" evidence="1">
    <location>
        <begin position="1"/>
        <end position="51"/>
    </location>
</feature>
<dbReference type="Pfam" id="PF01789">
    <property type="entry name" value="PsbP"/>
    <property type="match status" value="1"/>
</dbReference>
<keyword evidence="5" id="KW-1185">Reference proteome</keyword>
<reference evidence="4" key="3">
    <citation type="submission" date="2015-06" db="UniProtKB">
        <authorList>
            <consortium name="EnsemblProtists"/>
        </authorList>
    </citation>
    <scope>IDENTIFICATION</scope>
</reference>
<dbReference type="PROSITE" id="PS50020">
    <property type="entry name" value="WW_DOMAIN_2"/>
    <property type="match status" value="1"/>
</dbReference>
<dbReference type="PANTHER" id="PTHR31407">
    <property type="match status" value="1"/>
</dbReference>
<dbReference type="Gene3D" id="2.20.70.10">
    <property type="match status" value="1"/>
</dbReference>
<evidence type="ECO:0000259" key="2">
    <source>
        <dbReference type="PROSITE" id="PS50020"/>
    </source>
</evidence>
<dbReference type="EnsemblProtists" id="EKX33663">
    <property type="protein sequence ID" value="EKX33663"/>
    <property type="gene ID" value="GUITHDRAFT_155962"/>
</dbReference>
<name>L1IBP9_GUITC</name>
<evidence type="ECO:0000313" key="4">
    <source>
        <dbReference type="EnsemblProtists" id="EKX33663"/>
    </source>
</evidence>